<dbReference type="PIRSF" id="PIRSF021362">
    <property type="entry name" value="UCP021362_HAD"/>
    <property type="match status" value="1"/>
</dbReference>
<dbReference type="Pfam" id="PF06941">
    <property type="entry name" value="NT5C"/>
    <property type="match status" value="1"/>
</dbReference>
<dbReference type="EMBL" id="LCHW01000001">
    <property type="protein sequence ID" value="KKT43478.1"/>
    <property type="molecule type" value="Genomic_DNA"/>
</dbReference>
<dbReference type="InterPro" id="IPR009206">
    <property type="entry name" value="Nucleotidase_putative"/>
</dbReference>
<dbReference type="GO" id="GO:0008253">
    <property type="term" value="F:5'-nucleotidase activity"/>
    <property type="evidence" value="ECO:0007669"/>
    <property type="project" value="InterPro"/>
</dbReference>
<dbReference type="SUPFAM" id="SSF56784">
    <property type="entry name" value="HAD-like"/>
    <property type="match status" value="1"/>
</dbReference>
<dbReference type="Gene3D" id="3.40.50.1000">
    <property type="entry name" value="HAD superfamily/HAD-like"/>
    <property type="match status" value="1"/>
</dbReference>
<proteinExistence type="inferred from homology"/>
<evidence type="ECO:0000256" key="3">
    <source>
        <dbReference type="PIRNR" id="PIRNR021362"/>
    </source>
</evidence>
<reference evidence="5 6" key="1">
    <citation type="journal article" date="2015" name="Nature">
        <title>rRNA introns, odd ribosomes, and small enigmatic genomes across a large radiation of phyla.</title>
        <authorList>
            <person name="Brown C.T."/>
            <person name="Hug L.A."/>
            <person name="Thomas B.C."/>
            <person name="Sharon I."/>
            <person name="Castelle C.J."/>
            <person name="Singh A."/>
            <person name="Wilkins M.J."/>
            <person name="Williams K.H."/>
            <person name="Banfield J.F."/>
        </authorList>
    </citation>
    <scope>NUCLEOTIDE SEQUENCE [LARGE SCALE GENOMIC DNA]</scope>
</reference>
<keyword evidence="2 3" id="KW-0378">Hydrolase</keyword>
<evidence type="ECO:0000256" key="1">
    <source>
        <dbReference type="ARBA" id="ARBA00009589"/>
    </source>
</evidence>
<feature type="active site" description="Proton donor" evidence="4">
    <location>
        <position position="8"/>
    </location>
</feature>
<feature type="active site" description="Nucleophile" evidence="4">
    <location>
        <position position="6"/>
    </location>
</feature>
<dbReference type="PANTHER" id="PTHR35134">
    <property type="entry name" value="NUCLEOTIDASE YQFW-RELATED"/>
    <property type="match status" value="1"/>
</dbReference>
<dbReference type="InterPro" id="IPR036412">
    <property type="entry name" value="HAD-like_sf"/>
</dbReference>
<name>A0A0G1HAA4_9BACT</name>
<organism evidence="5 6">
    <name type="scientific">Candidatus Wolfebacteria bacterium GW2011_GWE2_44_13</name>
    <dbReference type="NCBI Taxonomy" id="1619017"/>
    <lineage>
        <taxon>Bacteria</taxon>
        <taxon>Candidatus Wolfeibacteriota</taxon>
    </lineage>
</organism>
<evidence type="ECO:0000313" key="6">
    <source>
        <dbReference type="Proteomes" id="UP000034051"/>
    </source>
</evidence>
<protein>
    <recommendedName>
        <fullName evidence="3">Nucleotidase</fullName>
        <ecNumber evidence="3">3.1.3.-</ecNumber>
    </recommendedName>
</protein>
<evidence type="ECO:0000256" key="4">
    <source>
        <dbReference type="PIRSR" id="PIRSR610708-1"/>
    </source>
</evidence>
<dbReference type="Proteomes" id="UP000034051">
    <property type="component" value="Unassembled WGS sequence"/>
</dbReference>
<dbReference type="PANTHER" id="PTHR35134:SF2">
    <property type="entry name" value="NUCLEOTIDASE YQFW-RELATED"/>
    <property type="match status" value="1"/>
</dbReference>
<dbReference type="EC" id="3.1.3.-" evidence="3"/>
<evidence type="ECO:0000256" key="2">
    <source>
        <dbReference type="ARBA" id="ARBA00022801"/>
    </source>
</evidence>
<comment type="similarity">
    <text evidence="1 3">Belongs to the 5'(3')-deoxyribonucleotidase family.</text>
</comment>
<dbReference type="InterPro" id="IPR052419">
    <property type="entry name" value="5_3-deoxyribonucleotidase-like"/>
</dbReference>
<sequence length="191" mass="21486">MRIGIDIDDVLADTVNAVCTFHNETYGTSLKRDDFLSRQLWKVLGESKEDASQKMQLFSKTGHALSRSVIDGAFFALSAFKKSGHELFGVTARPHYMVDQTEVWVATYFPNIFSEILFCDTGKEGVIKEKKSDICKRLGIGMMIEDDIDHALDCAENGIEVILLDCPWNQGELPENVHRVSSWTEALRLVP</sequence>
<dbReference type="InterPro" id="IPR023214">
    <property type="entry name" value="HAD_sf"/>
</dbReference>
<gene>
    <name evidence="5" type="ORF">UW32_C0001G0070</name>
</gene>
<dbReference type="InterPro" id="IPR010708">
    <property type="entry name" value="5'(3')-deoxyribonucleotidase"/>
</dbReference>
<dbReference type="AlphaFoldDB" id="A0A0G1HAA4"/>
<dbReference type="GO" id="GO:0009264">
    <property type="term" value="P:deoxyribonucleotide catabolic process"/>
    <property type="evidence" value="ECO:0007669"/>
    <property type="project" value="InterPro"/>
</dbReference>
<comment type="caution">
    <text evidence="5">The sequence shown here is derived from an EMBL/GenBank/DDBJ whole genome shotgun (WGS) entry which is preliminary data.</text>
</comment>
<accession>A0A0G1HAA4</accession>
<evidence type="ECO:0000313" key="5">
    <source>
        <dbReference type="EMBL" id="KKT43478.1"/>
    </source>
</evidence>